<dbReference type="Pfam" id="PF05173">
    <property type="entry name" value="DapB_C"/>
    <property type="match status" value="1"/>
</dbReference>
<comment type="subcellular location">
    <subcellularLocation>
        <location evidence="9">Cytoplasm</location>
    </subcellularLocation>
</comment>
<keyword evidence="6 9" id="KW-0560">Oxidoreductase</keyword>
<evidence type="ECO:0000256" key="10">
    <source>
        <dbReference type="NCBIfam" id="TIGR00036"/>
    </source>
</evidence>
<accession>A0A6N7XGU8</accession>
<dbReference type="Gene3D" id="3.30.360.10">
    <property type="entry name" value="Dihydrodipicolinate Reductase, domain 2"/>
    <property type="match status" value="1"/>
</dbReference>
<dbReference type="GO" id="GO:0050661">
    <property type="term" value="F:NADP binding"/>
    <property type="evidence" value="ECO:0007669"/>
    <property type="project" value="UniProtKB-UniRule"/>
</dbReference>
<dbReference type="PIRSF" id="PIRSF000161">
    <property type="entry name" value="DHPR"/>
    <property type="match status" value="1"/>
</dbReference>
<comment type="similarity">
    <text evidence="1 9">Belongs to the DapB family.</text>
</comment>
<dbReference type="EMBL" id="VUNE01000003">
    <property type="protein sequence ID" value="MST62614.1"/>
    <property type="molecule type" value="Genomic_DNA"/>
</dbReference>
<feature type="binding site" evidence="9">
    <location>
        <begin position="81"/>
        <end position="83"/>
    </location>
    <ligand>
        <name>NAD(+)</name>
        <dbReference type="ChEBI" id="CHEBI:57540"/>
    </ligand>
</feature>
<comment type="pathway">
    <text evidence="9">Amino-acid biosynthesis; L-lysine biosynthesis via DAP pathway; (S)-tetrahydrodipicolinate from L-aspartate: step 4/4.</text>
</comment>
<feature type="region of interest" description="Disordered" evidence="11">
    <location>
        <begin position="164"/>
        <end position="184"/>
    </location>
</feature>
<sequence>MKIILSGYGTMSRIVEALAIEKGHEIAGIFSLQEIENPPYPVYNKVENIHSADVIIDFSHPDNVAPLLEGASIHKTPIVVATTGARERLQDLMDEASKSCPVFFSANMSYGVHVLTKALEFLTPLLSDGFDIEIIEKHHNKKIDAPSGTAVKLLEAIQNSYTASKKDSSDTTGKTYSPIYDRSTGEHKRDKMEIGMSAVRGGTIVGEHEVLFAGTDEVIEITHRAQSKKLFADGAIKAAESISNKKPGFYTFDTI</sequence>
<evidence type="ECO:0000256" key="7">
    <source>
        <dbReference type="ARBA" id="ARBA00023027"/>
    </source>
</evidence>
<keyword evidence="3 9" id="KW-0028">Amino-acid biosynthesis</keyword>
<dbReference type="RefSeq" id="WP_154537996.1">
    <property type="nucleotide sequence ID" value="NZ_VUNE01000003.1"/>
</dbReference>
<dbReference type="Pfam" id="PF01113">
    <property type="entry name" value="DapB_N"/>
    <property type="match status" value="1"/>
</dbReference>
<comment type="catalytic activity">
    <reaction evidence="9">
        <text>(S)-2,3,4,5-tetrahydrodipicolinate + NADP(+) + H2O = (2S,4S)-4-hydroxy-2,3,4,5-tetrahydrodipicolinate + NADPH + H(+)</text>
        <dbReference type="Rhea" id="RHEA:35331"/>
        <dbReference type="ChEBI" id="CHEBI:15377"/>
        <dbReference type="ChEBI" id="CHEBI:15378"/>
        <dbReference type="ChEBI" id="CHEBI:16845"/>
        <dbReference type="ChEBI" id="CHEBI:57783"/>
        <dbReference type="ChEBI" id="CHEBI:58349"/>
        <dbReference type="ChEBI" id="CHEBI:67139"/>
        <dbReference type="EC" id="1.17.1.8"/>
    </reaction>
</comment>
<feature type="domain" description="Dihydrodipicolinate reductase N-terminal" evidence="12">
    <location>
        <begin position="1"/>
        <end position="108"/>
    </location>
</feature>
<evidence type="ECO:0000313" key="15">
    <source>
        <dbReference type="Proteomes" id="UP000440713"/>
    </source>
</evidence>
<dbReference type="InterPro" id="IPR036291">
    <property type="entry name" value="NAD(P)-bd_dom_sf"/>
</dbReference>
<keyword evidence="4 9" id="KW-0521">NADP</keyword>
<dbReference type="NCBIfam" id="TIGR00036">
    <property type="entry name" value="dapB"/>
    <property type="match status" value="1"/>
</dbReference>
<dbReference type="GO" id="GO:0051287">
    <property type="term" value="F:NAD binding"/>
    <property type="evidence" value="ECO:0007669"/>
    <property type="project" value="UniProtKB-UniRule"/>
</dbReference>
<feature type="binding site" evidence="9">
    <location>
        <begin position="105"/>
        <end position="108"/>
    </location>
    <ligand>
        <name>NAD(+)</name>
        <dbReference type="ChEBI" id="CHEBI:57540"/>
    </ligand>
</feature>
<evidence type="ECO:0000313" key="14">
    <source>
        <dbReference type="EMBL" id="MST62614.1"/>
    </source>
</evidence>
<dbReference type="InterPro" id="IPR022663">
    <property type="entry name" value="DapB_C"/>
</dbReference>
<keyword evidence="8 9" id="KW-0457">Lysine biosynthesis</keyword>
<comment type="caution">
    <text evidence="9">Lacks conserved residue(s) required for the propagation of feature annotation.</text>
</comment>
<name>A0A6N7XGU8_9FIRM</name>
<feature type="active site" description="Proton donor" evidence="9">
    <location>
        <position position="142"/>
    </location>
</feature>
<comment type="caution">
    <text evidence="9">Was originally thought to be a dihydrodipicolinate reductase (DHDPR), catalyzing the conversion of dihydrodipicolinate to tetrahydrodipicolinate. However, it was shown in E.coli that the substrate of the enzymatic reaction is not dihydrodipicolinate (DHDP) but in fact (2S,4S)-4-hydroxy-2,3,4,5-tetrahydrodipicolinic acid (HTPA), the product released by the DapA-catalyzed reaction.</text>
</comment>
<comment type="subunit">
    <text evidence="9">Homotetramer.</text>
</comment>
<feature type="binding site" evidence="9">
    <location>
        <position position="139"/>
    </location>
    <ligand>
        <name>(S)-2,3,4,5-tetrahydrodipicolinate</name>
        <dbReference type="ChEBI" id="CHEBI:16845"/>
    </ligand>
</feature>
<evidence type="ECO:0000259" key="12">
    <source>
        <dbReference type="Pfam" id="PF01113"/>
    </source>
</evidence>
<dbReference type="GO" id="GO:0005829">
    <property type="term" value="C:cytosol"/>
    <property type="evidence" value="ECO:0007669"/>
    <property type="project" value="TreeGrafter"/>
</dbReference>
<dbReference type="FunFam" id="3.30.360.10:FF:000009">
    <property type="entry name" value="4-hydroxy-tetrahydrodipicolinate reductase"/>
    <property type="match status" value="1"/>
</dbReference>
<feature type="active site" description="Proton donor/acceptor" evidence="9">
    <location>
        <position position="138"/>
    </location>
</feature>
<comment type="caution">
    <text evidence="14">The sequence shown here is derived from an EMBL/GenBank/DDBJ whole genome shotgun (WGS) entry which is preliminary data.</text>
</comment>
<dbReference type="SUPFAM" id="SSF51735">
    <property type="entry name" value="NAD(P)-binding Rossmann-fold domains"/>
    <property type="match status" value="1"/>
</dbReference>
<dbReference type="HAMAP" id="MF_00102">
    <property type="entry name" value="DapB"/>
    <property type="match status" value="1"/>
</dbReference>
<keyword evidence="5 9" id="KW-0220">Diaminopimelate biosynthesis</keyword>
<dbReference type="PANTHER" id="PTHR20836">
    <property type="entry name" value="DIHYDRODIPICOLINATE REDUCTASE"/>
    <property type="match status" value="1"/>
</dbReference>
<dbReference type="EC" id="1.17.1.8" evidence="9 10"/>
<dbReference type="PROSITE" id="PS01298">
    <property type="entry name" value="DAPB"/>
    <property type="match status" value="1"/>
</dbReference>
<evidence type="ECO:0000256" key="8">
    <source>
        <dbReference type="ARBA" id="ARBA00023154"/>
    </source>
</evidence>
<organism evidence="14 15">
    <name type="scientific">Peptostreptococcus porci</name>
    <dbReference type="NCBI Taxonomy" id="2652282"/>
    <lineage>
        <taxon>Bacteria</taxon>
        <taxon>Bacillati</taxon>
        <taxon>Bacillota</taxon>
        <taxon>Clostridia</taxon>
        <taxon>Peptostreptococcales</taxon>
        <taxon>Peptostreptococcaceae</taxon>
        <taxon>Peptostreptococcus</taxon>
    </lineage>
</organism>
<evidence type="ECO:0000256" key="2">
    <source>
        <dbReference type="ARBA" id="ARBA00022490"/>
    </source>
</evidence>
<feature type="binding site" evidence="9">
    <location>
        <position position="36"/>
    </location>
    <ligand>
        <name>NAD(+)</name>
        <dbReference type="ChEBI" id="CHEBI:57540"/>
    </ligand>
</feature>
<feature type="binding site" evidence="9">
    <location>
        <begin position="148"/>
        <end position="149"/>
    </location>
    <ligand>
        <name>(S)-2,3,4,5-tetrahydrodipicolinate</name>
        <dbReference type="ChEBI" id="CHEBI:16845"/>
    </ligand>
</feature>
<keyword evidence="2 9" id="KW-0963">Cytoplasm</keyword>
<dbReference type="UniPathway" id="UPA00034">
    <property type="reaction ID" value="UER00018"/>
</dbReference>
<comment type="catalytic activity">
    <reaction evidence="9">
        <text>(S)-2,3,4,5-tetrahydrodipicolinate + NAD(+) + H2O = (2S,4S)-4-hydroxy-2,3,4,5-tetrahydrodipicolinate + NADH + H(+)</text>
        <dbReference type="Rhea" id="RHEA:35323"/>
        <dbReference type="ChEBI" id="CHEBI:15377"/>
        <dbReference type="ChEBI" id="CHEBI:15378"/>
        <dbReference type="ChEBI" id="CHEBI:16845"/>
        <dbReference type="ChEBI" id="CHEBI:57540"/>
        <dbReference type="ChEBI" id="CHEBI:57945"/>
        <dbReference type="ChEBI" id="CHEBI:67139"/>
        <dbReference type="EC" id="1.17.1.8"/>
    </reaction>
</comment>
<dbReference type="Gene3D" id="3.40.50.720">
    <property type="entry name" value="NAD(P)-binding Rossmann-like Domain"/>
    <property type="match status" value="1"/>
</dbReference>
<dbReference type="Proteomes" id="UP000440713">
    <property type="component" value="Unassembled WGS sequence"/>
</dbReference>
<evidence type="ECO:0000256" key="6">
    <source>
        <dbReference type="ARBA" id="ARBA00023002"/>
    </source>
</evidence>
<evidence type="ECO:0000256" key="3">
    <source>
        <dbReference type="ARBA" id="ARBA00022605"/>
    </source>
</evidence>
<evidence type="ECO:0000256" key="11">
    <source>
        <dbReference type="SAM" id="MobiDB-lite"/>
    </source>
</evidence>
<dbReference type="GO" id="GO:0019877">
    <property type="term" value="P:diaminopimelate biosynthetic process"/>
    <property type="evidence" value="ECO:0007669"/>
    <property type="project" value="UniProtKB-UniRule"/>
</dbReference>
<dbReference type="InterPro" id="IPR000846">
    <property type="entry name" value="DapB_N"/>
</dbReference>
<protein>
    <recommendedName>
        <fullName evidence="9 10">4-hydroxy-tetrahydrodipicolinate reductase</fullName>
        <shortName evidence="9">HTPA reductase</shortName>
        <ecNumber evidence="9 10">1.17.1.8</ecNumber>
    </recommendedName>
</protein>
<evidence type="ECO:0000256" key="5">
    <source>
        <dbReference type="ARBA" id="ARBA00022915"/>
    </source>
</evidence>
<dbReference type="GO" id="GO:0009089">
    <property type="term" value="P:lysine biosynthetic process via diaminopimelate"/>
    <property type="evidence" value="ECO:0007669"/>
    <property type="project" value="UniProtKB-UniRule"/>
</dbReference>
<reference evidence="14 15" key="1">
    <citation type="submission" date="2019-08" db="EMBL/GenBank/DDBJ databases">
        <title>In-depth cultivation of the pig gut microbiome towards novel bacterial diversity and tailored functional studies.</title>
        <authorList>
            <person name="Wylensek D."/>
            <person name="Hitch T.C.A."/>
            <person name="Clavel T."/>
        </authorList>
    </citation>
    <scope>NUCLEOTIDE SEQUENCE [LARGE SCALE GENOMIC DNA]</scope>
    <source>
        <strain evidence="14 15">WCA-SAB-591-4A-A</strain>
    </source>
</reference>
<proteinExistence type="inferred from homology"/>
<dbReference type="CDD" id="cd02274">
    <property type="entry name" value="DHDPR_N"/>
    <property type="match status" value="1"/>
</dbReference>
<dbReference type="InterPro" id="IPR023940">
    <property type="entry name" value="DHDPR_bac"/>
</dbReference>
<dbReference type="AlphaFoldDB" id="A0A6N7XGU8"/>
<dbReference type="GO" id="GO:0008839">
    <property type="term" value="F:4-hydroxy-tetrahydrodipicolinate reductase"/>
    <property type="evidence" value="ECO:0007669"/>
    <property type="project" value="UniProtKB-UniRule"/>
</dbReference>
<keyword evidence="7 9" id="KW-0520">NAD</keyword>
<dbReference type="GO" id="GO:0016726">
    <property type="term" value="F:oxidoreductase activity, acting on CH or CH2 groups, NAD or NADP as acceptor"/>
    <property type="evidence" value="ECO:0007669"/>
    <property type="project" value="UniProtKB-UniRule"/>
</dbReference>
<comment type="function">
    <text evidence="9">Catalyzes the conversion of 4-hydroxy-tetrahydrodipicolinate (HTPA) to tetrahydrodipicolinate.</text>
</comment>
<evidence type="ECO:0000256" key="1">
    <source>
        <dbReference type="ARBA" id="ARBA00006642"/>
    </source>
</evidence>
<gene>
    <name evidence="9" type="primary">dapB</name>
    <name evidence="14" type="ORF">FYJ71_06510</name>
</gene>
<dbReference type="PANTHER" id="PTHR20836:SF7">
    <property type="entry name" value="4-HYDROXY-TETRAHYDRODIPICOLINATE REDUCTASE"/>
    <property type="match status" value="1"/>
</dbReference>
<dbReference type="InterPro" id="IPR022664">
    <property type="entry name" value="DapB_N_CS"/>
</dbReference>
<dbReference type="SUPFAM" id="SSF55347">
    <property type="entry name" value="Glyceraldehyde-3-phosphate dehydrogenase-like, C-terminal domain"/>
    <property type="match status" value="1"/>
</dbReference>
<evidence type="ECO:0000256" key="9">
    <source>
        <dbReference type="HAMAP-Rule" id="MF_00102"/>
    </source>
</evidence>
<keyword evidence="15" id="KW-1185">Reference proteome</keyword>
<evidence type="ECO:0000256" key="4">
    <source>
        <dbReference type="ARBA" id="ARBA00022857"/>
    </source>
</evidence>
<feature type="domain" description="Dihydrodipicolinate reductase C-terminal" evidence="13">
    <location>
        <begin position="111"/>
        <end position="254"/>
    </location>
</feature>
<evidence type="ECO:0000259" key="13">
    <source>
        <dbReference type="Pfam" id="PF05173"/>
    </source>
</evidence>